<name>A0A6H5IKM1_9HYME</name>
<reference evidence="1 2" key="1">
    <citation type="submission" date="2020-02" db="EMBL/GenBank/DDBJ databases">
        <authorList>
            <person name="Ferguson B K."/>
        </authorList>
    </citation>
    <scope>NUCLEOTIDE SEQUENCE [LARGE SCALE GENOMIC DNA]</scope>
</reference>
<protein>
    <submittedName>
        <fullName evidence="1">Uncharacterized protein</fullName>
    </submittedName>
</protein>
<proteinExistence type="predicted"/>
<keyword evidence="2" id="KW-1185">Reference proteome</keyword>
<sequence length="120" mass="13850">MSILTPKCAAPTSWRDWRAPQSATSYTDRTIELPSRGVVALTPLQFSGERPSIYRVSDTRCVEEEIKNRFLDRWSLKVTFKVKFKVSVGFLVEKYIGEWRSIHAGFNCMYILQLKADSLQ</sequence>
<dbReference type="AlphaFoldDB" id="A0A6H5IKM1"/>
<organism evidence="1 2">
    <name type="scientific">Trichogramma brassicae</name>
    <dbReference type="NCBI Taxonomy" id="86971"/>
    <lineage>
        <taxon>Eukaryota</taxon>
        <taxon>Metazoa</taxon>
        <taxon>Ecdysozoa</taxon>
        <taxon>Arthropoda</taxon>
        <taxon>Hexapoda</taxon>
        <taxon>Insecta</taxon>
        <taxon>Pterygota</taxon>
        <taxon>Neoptera</taxon>
        <taxon>Endopterygota</taxon>
        <taxon>Hymenoptera</taxon>
        <taxon>Apocrita</taxon>
        <taxon>Proctotrupomorpha</taxon>
        <taxon>Chalcidoidea</taxon>
        <taxon>Trichogrammatidae</taxon>
        <taxon>Trichogramma</taxon>
    </lineage>
</organism>
<evidence type="ECO:0000313" key="2">
    <source>
        <dbReference type="Proteomes" id="UP000479190"/>
    </source>
</evidence>
<dbReference type="Proteomes" id="UP000479190">
    <property type="component" value="Unassembled WGS sequence"/>
</dbReference>
<gene>
    <name evidence="1" type="ORF">TBRA_LOCUS10541</name>
</gene>
<evidence type="ECO:0000313" key="1">
    <source>
        <dbReference type="EMBL" id="CAB0038772.1"/>
    </source>
</evidence>
<accession>A0A6H5IKM1</accession>
<dbReference type="EMBL" id="CADCXV010000925">
    <property type="protein sequence ID" value="CAB0038772.1"/>
    <property type="molecule type" value="Genomic_DNA"/>
</dbReference>